<name>A0ABV7MCW6_9PROT</name>
<comment type="caution">
    <text evidence="1">The sequence shown here is derived from an EMBL/GenBank/DDBJ whole genome shotgun (WGS) entry which is preliminary data.</text>
</comment>
<proteinExistence type="predicted"/>
<gene>
    <name evidence="1" type="ORF">ACFONP_11275</name>
</gene>
<evidence type="ECO:0008006" key="3">
    <source>
        <dbReference type="Google" id="ProtNLM"/>
    </source>
</evidence>
<accession>A0ABV7MCW6</accession>
<dbReference type="EMBL" id="JBHRVA010000003">
    <property type="protein sequence ID" value="MFC3303313.1"/>
    <property type="molecule type" value="Genomic_DNA"/>
</dbReference>
<sequence>MSDILMSLMPDGRAAGTTEARPTFPVSCYRRKTSMTFFGRLLAACLLVAGLSACETIKGAGQDIENIGEEIDEEI</sequence>
<reference evidence="2" key="1">
    <citation type="journal article" date="2019" name="Int. J. Syst. Evol. Microbiol.">
        <title>The Global Catalogue of Microorganisms (GCM) 10K type strain sequencing project: providing services to taxonomists for standard genome sequencing and annotation.</title>
        <authorList>
            <consortium name="The Broad Institute Genomics Platform"/>
            <consortium name="The Broad Institute Genome Sequencing Center for Infectious Disease"/>
            <person name="Wu L."/>
            <person name="Ma J."/>
        </authorList>
    </citation>
    <scope>NUCLEOTIDE SEQUENCE [LARGE SCALE GENOMIC DNA]</scope>
    <source>
        <strain evidence="2">KCTC 22245</strain>
    </source>
</reference>
<evidence type="ECO:0000313" key="2">
    <source>
        <dbReference type="Proteomes" id="UP001595607"/>
    </source>
</evidence>
<dbReference type="Proteomes" id="UP001595607">
    <property type="component" value="Unassembled WGS sequence"/>
</dbReference>
<dbReference type="RefSeq" id="WP_189577040.1">
    <property type="nucleotide sequence ID" value="NZ_BMXU01000002.1"/>
</dbReference>
<protein>
    <recommendedName>
        <fullName evidence="3">Entericidin A/B family lipoprotein</fullName>
    </recommendedName>
</protein>
<organism evidence="1 2">
    <name type="scientific">Parvularcula lutaonensis</name>
    <dbReference type="NCBI Taxonomy" id="491923"/>
    <lineage>
        <taxon>Bacteria</taxon>
        <taxon>Pseudomonadati</taxon>
        <taxon>Pseudomonadota</taxon>
        <taxon>Alphaproteobacteria</taxon>
        <taxon>Parvularculales</taxon>
        <taxon>Parvularculaceae</taxon>
        <taxon>Parvularcula</taxon>
    </lineage>
</organism>
<evidence type="ECO:0000313" key="1">
    <source>
        <dbReference type="EMBL" id="MFC3303313.1"/>
    </source>
</evidence>
<keyword evidence="2" id="KW-1185">Reference proteome</keyword>